<keyword evidence="5" id="KW-0201">Cytochrome c-type biogenesis</keyword>
<keyword evidence="2 7" id="KW-0349">Heme</keyword>
<evidence type="ECO:0000256" key="8">
    <source>
        <dbReference type="SAM" id="MobiDB-lite"/>
    </source>
</evidence>
<dbReference type="Pfam" id="PF03918">
    <property type="entry name" value="CcmH"/>
    <property type="match status" value="1"/>
</dbReference>
<evidence type="ECO:0000313" key="11">
    <source>
        <dbReference type="Proteomes" id="UP000507979"/>
    </source>
</evidence>
<dbReference type="InterPro" id="IPR038297">
    <property type="entry name" value="CcmH/CycL/NrfF/Ccl2_sf"/>
</dbReference>
<dbReference type="EMBL" id="CADIJR010000042">
    <property type="protein sequence ID" value="CAB3674314.1"/>
    <property type="molecule type" value="Genomic_DNA"/>
</dbReference>
<dbReference type="AlphaFoldDB" id="A0A6J5AM96"/>
<evidence type="ECO:0000256" key="7">
    <source>
        <dbReference type="RuleBase" id="RU364112"/>
    </source>
</evidence>
<evidence type="ECO:0000259" key="9">
    <source>
        <dbReference type="Pfam" id="PF03918"/>
    </source>
</evidence>
<dbReference type="GO" id="GO:0017004">
    <property type="term" value="P:cytochrome complex assembly"/>
    <property type="evidence" value="ECO:0007669"/>
    <property type="project" value="UniProtKB-KW"/>
</dbReference>
<comment type="similarity">
    <text evidence="1 7">Belongs to the CcmH/CycL/Ccl2/NrfF family.</text>
</comment>
<protein>
    <recommendedName>
        <fullName evidence="7">Cytochrome c-type biogenesis protein</fullName>
    </recommendedName>
</protein>
<dbReference type="InterPro" id="IPR005616">
    <property type="entry name" value="CcmH/CycL/Ccl2/NrfF_N"/>
</dbReference>
<evidence type="ECO:0000256" key="5">
    <source>
        <dbReference type="ARBA" id="ARBA00022748"/>
    </source>
</evidence>
<dbReference type="FunFam" id="1.10.8.640:FF:000001">
    <property type="entry name" value="Cytochrome c-type biogenesis protein"/>
    <property type="match status" value="1"/>
</dbReference>
<gene>
    <name evidence="10" type="ORF">LMG26845_03939</name>
</gene>
<evidence type="ECO:0000256" key="2">
    <source>
        <dbReference type="ARBA" id="ARBA00022617"/>
    </source>
</evidence>
<evidence type="ECO:0000256" key="1">
    <source>
        <dbReference type="ARBA" id="ARBA00010342"/>
    </source>
</evidence>
<keyword evidence="11" id="KW-1185">Reference proteome</keyword>
<evidence type="ECO:0000313" key="10">
    <source>
        <dbReference type="EMBL" id="CAB3674314.1"/>
    </source>
</evidence>
<feature type="domain" description="CcmH/CycL/Ccl2/NrfF N-terminal" evidence="9">
    <location>
        <begin position="35"/>
        <end position="174"/>
    </location>
</feature>
<proteinExistence type="inferred from homology"/>
<dbReference type="InterPro" id="IPR051263">
    <property type="entry name" value="C-type_cytochrome_biogenesis"/>
</dbReference>
<dbReference type="GeneID" id="92899811"/>
<feature type="compositionally biased region" description="Low complexity" evidence="8">
    <location>
        <begin position="10"/>
        <end position="21"/>
    </location>
</feature>
<organism evidence="10 11">
    <name type="scientific">Achromobacter insuavis</name>
    <dbReference type="NCBI Taxonomy" id="1287735"/>
    <lineage>
        <taxon>Bacteria</taxon>
        <taxon>Pseudomonadati</taxon>
        <taxon>Pseudomonadota</taxon>
        <taxon>Betaproteobacteria</taxon>
        <taxon>Burkholderiales</taxon>
        <taxon>Alcaligenaceae</taxon>
        <taxon>Achromobacter</taxon>
    </lineage>
</organism>
<keyword evidence="7" id="KW-1133">Transmembrane helix</keyword>
<dbReference type="CDD" id="cd16378">
    <property type="entry name" value="CcmH_N"/>
    <property type="match status" value="1"/>
</dbReference>
<reference evidence="10 11" key="1">
    <citation type="submission" date="2020-04" db="EMBL/GenBank/DDBJ databases">
        <authorList>
            <person name="De Canck E."/>
        </authorList>
    </citation>
    <scope>NUCLEOTIDE SEQUENCE [LARGE SCALE GENOMIC DNA]</scope>
    <source>
        <strain evidence="10 11">LMG 26845</strain>
    </source>
</reference>
<feature type="signal peptide" evidence="7">
    <location>
        <begin position="1"/>
        <end position="45"/>
    </location>
</feature>
<name>A0A6J5AM96_9BURK</name>
<keyword evidence="7" id="KW-0472">Membrane</keyword>
<dbReference type="Proteomes" id="UP000507979">
    <property type="component" value="Unassembled WGS sequence"/>
</dbReference>
<dbReference type="PANTHER" id="PTHR47870">
    <property type="entry name" value="CYTOCHROME C-TYPE BIOGENESIS PROTEIN CCMH"/>
    <property type="match status" value="1"/>
</dbReference>
<keyword evidence="3 7" id="KW-0479">Metal-binding</keyword>
<dbReference type="PANTHER" id="PTHR47870:SF1">
    <property type="entry name" value="CYTOCHROME C-TYPE BIOGENESIS PROTEIN CCMH"/>
    <property type="match status" value="1"/>
</dbReference>
<sequence>MNADRAFSLRPGLRAAPSRRSSPARHRARAWATALALTLAFGAQAANEAPAAAPDPALEARVQAFTRDLRCLVCQNESLADSRAPLARDLRREVRELFLAGRSEAQVRQFLVSRYGDFVLYDPPLKASTALLWTGPGLLLAAALGGLLWRLRRHARHAEPPLGQTDAAEARALLADEAAPRVDCRHREGQP</sequence>
<feature type="region of interest" description="Disordered" evidence="8">
    <location>
        <begin position="1"/>
        <end position="25"/>
    </location>
</feature>
<evidence type="ECO:0000256" key="3">
    <source>
        <dbReference type="ARBA" id="ARBA00022723"/>
    </source>
</evidence>
<dbReference type="GO" id="GO:0005886">
    <property type="term" value="C:plasma membrane"/>
    <property type="evidence" value="ECO:0007669"/>
    <property type="project" value="TreeGrafter"/>
</dbReference>
<feature type="chain" id="PRO_5027163924" description="Cytochrome c-type biogenesis protein" evidence="7">
    <location>
        <begin position="46"/>
        <end position="191"/>
    </location>
</feature>
<evidence type="ECO:0000256" key="4">
    <source>
        <dbReference type="ARBA" id="ARBA00022729"/>
    </source>
</evidence>
<dbReference type="RefSeq" id="WP_082385668.1">
    <property type="nucleotide sequence ID" value="NZ_CADIJR010000042.1"/>
</dbReference>
<feature type="transmembrane region" description="Helical" evidence="7">
    <location>
        <begin position="130"/>
        <end position="149"/>
    </location>
</feature>
<evidence type="ECO:0000256" key="6">
    <source>
        <dbReference type="ARBA" id="ARBA00023004"/>
    </source>
</evidence>
<dbReference type="Gene3D" id="1.10.8.640">
    <property type="entry name" value="Cytochrome C biogenesis protein"/>
    <property type="match status" value="1"/>
</dbReference>
<comment type="function">
    <text evidence="7">Possible subunit of a heme lyase.</text>
</comment>
<accession>A0A6J5AM96</accession>
<dbReference type="GO" id="GO:0046872">
    <property type="term" value="F:metal ion binding"/>
    <property type="evidence" value="ECO:0007669"/>
    <property type="project" value="UniProtKB-KW"/>
</dbReference>
<keyword evidence="4 7" id="KW-0732">Signal</keyword>
<keyword evidence="7" id="KW-0812">Transmembrane</keyword>
<keyword evidence="6 7" id="KW-0408">Iron</keyword>